<keyword evidence="3" id="KW-0813">Transport</keyword>
<dbReference type="Gene3D" id="1.20.1250.20">
    <property type="entry name" value="MFS general substrate transporter like domains"/>
    <property type="match status" value="1"/>
</dbReference>
<dbReference type="InterPro" id="IPR004638">
    <property type="entry name" value="EmrB-like"/>
</dbReference>
<dbReference type="CDD" id="cd17503">
    <property type="entry name" value="MFS_LmrB_MDR_like"/>
    <property type="match status" value="1"/>
</dbReference>
<name>A0A0J1IIC5_NIACI</name>
<evidence type="ECO:0000256" key="7">
    <source>
        <dbReference type="ARBA" id="ARBA00023136"/>
    </source>
</evidence>
<dbReference type="InterPro" id="IPR020846">
    <property type="entry name" value="MFS_dom"/>
</dbReference>
<gene>
    <name evidence="9" type="ORF">ABW02_14175</name>
</gene>
<keyword evidence="5" id="KW-0812">Transmembrane</keyword>
<comment type="subcellular location">
    <subcellularLocation>
        <location evidence="1">Cell membrane</location>
        <topology evidence="1">Multi-pass membrane protein</topology>
    </subcellularLocation>
</comment>
<dbReference type="RefSeq" id="WP_047942913.1">
    <property type="nucleotide sequence ID" value="NZ_CP053989.1"/>
</dbReference>
<dbReference type="PANTHER" id="PTHR42718:SF9">
    <property type="entry name" value="MAJOR FACILITATOR SUPERFAMILY MULTIDRUG TRANSPORTER MFSC"/>
    <property type="match status" value="1"/>
</dbReference>
<evidence type="ECO:0000256" key="6">
    <source>
        <dbReference type="ARBA" id="ARBA00022989"/>
    </source>
</evidence>
<dbReference type="GO" id="GO:0022857">
    <property type="term" value="F:transmembrane transporter activity"/>
    <property type="evidence" value="ECO:0007669"/>
    <property type="project" value="InterPro"/>
</dbReference>
<feature type="domain" description="Major facilitator superfamily (MFS) profile" evidence="8">
    <location>
        <begin position="16"/>
        <end position="492"/>
    </location>
</feature>
<accession>A0A0J1IIC5</accession>
<dbReference type="GO" id="GO:0005886">
    <property type="term" value="C:plasma membrane"/>
    <property type="evidence" value="ECO:0007669"/>
    <property type="project" value="UniProtKB-SubCell"/>
</dbReference>
<dbReference type="InterPro" id="IPR011701">
    <property type="entry name" value="MFS"/>
</dbReference>
<evidence type="ECO:0000259" key="8">
    <source>
        <dbReference type="PROSITE" id="PS50850"/>
    </source>
</evidence>
<keyword evidence="4" id="KW-1003">Cell membrane</keyword>
<dbReference type="GeneID" id="56348908"/>
<comment type="caution">
    <text evidence="9">The sequence shown here is derived from an EMBL/GenBank/DDBJ whole genome shotgun (WGS) entry which is preliminary data.</text>
</comment>
<dbReference type="PATRIC" id="fig|1397.4.peg.983"/>
<evidence type="ECO:0000313" key="10">
    <source>
        <dbReference type="Proteomes" id="UP000036045"/>
    </source>
</evidence>
<evidence type="ECO:0000256" key="1">
    <source>
        <dbReference type="ARBA" id="ARBA00004651"/>
    </source>
</evidence>
<dbReference type="NCBIfam" id="TIGR00711">
    <property type="entry name" value="efflux_EmrB"/>
    <property type="match status" value="1"/>
</dbReference>
<sequence length="510" mass="55459">MNTNATSNEKKPPYGIIVILMAGAFVAFLNSTLLNIALPSISADFKIDPSVGQWLITGYMLVNGIMIPTSAFLIQKYSTRRLFIIAMSLFTIGTLMAGMAHSFPVLLLSRMIQASGSSIMMPVLMNFLLTSFPVEKRGSAMGVFGLIMTFAPAIGPTLSGYIVEHYEWRMLFYVVSPIAIIVLISAIFKIKDKKEKVDIHIDLLSVILSSLGFGGLLYGFSSAGTKGWSNIHVYGTLIIGAIALIFFVLRQLKMTTPMLEFRIFKYPLFSLSAVITVVVNIALFSAMLLMPMYIQTVRGISPFHSGLLLLPGAIIMGIMSPITGRLFDKYGARTLALVGLTLTAITTYMFSQLSMTTTTTTLVLIYSLRMFGMSMVMMPIMTNGLNELPSRMNPHGTALNNTLSQVSGAIGSAVMITIMSQRTKTHGEELAANAMQQMSNTTTQPTPEAIATMKEQLGMQAMLEGINDAFLISVGIVIVALVLAAFVKRAVPPKDTEQQTSPAKMKEAVE</sequence>
<dbReference type="Pfam" id="PF07690">
    <property type="entry name" value="MFS_1"/>
    <property type="match status" value="1"/>
</dbReference>
<dbReference type="PANTHER" id="PTHR42718">
    <property type="entry name" value="MAJOR FACILITATOR SUPERFAMILY MULTIDRUG TRANSPORTER MFSC"/>
    <property type="match status" value="1"/>
</dbReference>
<dbReference type="Gene3D" id="1.20.1720.10">
    <property type="entry name" value="Multidrug resistance protein D"/>
    <property type="match status" value="1"/>
</dbReference>
<protein>
    <submittedName>
        <fullName evidence="9">MFS transporter</fullName>
    </submittedName>
</protein>
<dbReference type="SUPFAM" id="SSF103473">
    <property type="entry name" value="MFS general substrate transporter"/>
    <property type="match status" value="1"/>
</dbReference>
<reference evidence="9 10" key="1">
    <citation type="submission" date="2015-05" db="EMBL/GenBank/DDBJ databases">
        <title>Whole genome sequence and identification of bacterial endophytes from Costus igneus.</title>
        <authorList>
            <person name="Lee Y.P."/>
            <person name="Gan H.M."/>
            <person name="Eng W."/>
            <person name="Wheatley M.S."/>
            <person name="Caraballo A."/>
            <person name="Polter S."/>
            <person name="Savka M.A."/>
            <person name="Hudson A.O."/>
        </authorList>
    </citation>
    <scope>NUCLEOTIDE SEQUENCE [LARGE SCALE GENOMIC DNA]</scope>
    <source>
        <strain evidence="9 10">RIT379</strain>
    </source>
</reference>
<dbReference type="PROSITE" id="PS50850">
    <property type="entry name" value="MFS"/>
    <property type="match status" value="1"/>
</dbReference>
<dbReference type="AlphaFoldDB" id="A0A0J1IIC5"/>
<keyword evidence="7" id="KW-0472">Membrane</keyword>
<comment type="similarity">
    <text evidence="2">Belongs to the major facilitator superfamily. EmrB family.</text>
</comment>
<dbReference type="OrthoDB" id="9816041at2"/>
<evidence type="ECO:0000256" key="4">
    <source>
        <dbReference type="ARBA" id="ARBA00022475"/>
    </source>
</evidence>
<keyword evidence="10" id="KW-1185">Reference proteome</keyword>
<evidence type="ECO:0000313" key="9">
    <source>
        <dbReference type="EMBL" id="KLV25743.1"/>
    </source>
</evidence>
<dbReference type="EMBL" id="LDPH01000013">
    <property type="protein sequence ID" value="KLV25743.1"/>
    <property type="molecule type" value="Genomic_DNA"/>
</dbReference>
<dbReference type="PRINTS" id="PR01036">
    <property type="entry name" value="TCRTETB"/>
</dbReference>
<dbReference type="Proteomes" id="UP000036045">
    <property type="component" value="Unassembled WGS sequence"/>
</dbReference>
<dbReference type="InterPro" id="IPR036259">
    <property type="entry name" value="MFS_trans_sf"/>
</dbReference>
<keyword evidence="6" id="KW-1133">Transmembrane helix</keyword>
<evidence type="ECO:0000256" key="3">
    <source>
        <dbReference type="ARBA" id="ARBA00022448"/>
    </source>
</evidence>
<evidence type="ECO:0000256" key="5">
    <source>
        <dbReference type="ARBA" id="ARBA00022692"/>
    </source>
</evidence>
<proteinExistence type="inferred from homology"/>
<evidence type="ECO:0000256" key="2">
    <source>
        <dbReference type="ARBA" id="ARBA00008537"/>
    </source>
</evidence>
<organism evidence="9 10">
    <name type="scientific">Niallia circulans</name>
    <name type="common">Bacillus circulans</name>
    <dbReference type="NCBI Taxonomy" id="1397"/>
    <lineage>
        <taxon>Bacteria</taxon>
        <taxon>Bacillati</taxon>
        <taxon>Bacillota</taxon>
        <taxon>Bacilli</taxon>
        <taxon>Bacillales</taxon>
        <taxon>Bacillaceae</taxon>
        <taxon>Niallia</taxon>
    </lineage>
</organism>